<dbReference type="RefSeq" id="WP_258541370.1">
    <property type="nucleotide sequence ID" value="NZ_OU015584.1"/>
</dbReference>
<proteinExistence type="predicted"/>
<dbReference type="EMBL" id="OU015584">
    <property type="protein sequence ID" value="CAG5080023.1"/>
    <property type="molecule type" value="Genomic_DNA"/>
</dbReference>
<gene>
    <name evidence="1" type="ORF">CRYO30217_01154</name>
</gene>
<accession>A0A916NGM0</accession>
<dbReference type="Proteomes" id="UP000683507">
    <property type="component" value="Chromosome"/>
</dbReference>
<reference evidence="1" key="1">
    <citation type="submission" date="2021-04" db="EMBL/GenBank/DDBJ databases">
        <authorList>
            <person name="Rodrigo-Torres L."/>
            <person name="Arahal R. D."/>
            <person name="Lucena T."/>
        </authorList>
    </citation>
    <scope>NUCLEOTIDE SEQUENCE</scope>
    <source>
        <strain evidence="1">AS29M-1</strain>
    </source>
</reference>
<evidence type="ECO:0000313" key="2">
    <source>
        <dbReference type="Proteomes" id="UP000683507"/>
    </source>
</evidence>
<sequence>METNDSQELIFKVIQEKCILKQDVFHNIQLNFKILKNVLKEVGDDLKDKMDGIDERVVIEYRDIDDYEAHLRIGGDILIFHMHTNVFKFDDNHSLWRTSYFKENVNRGYCGVINVYNFLTDSYTYNRVNDLGYLIARLFINNENHYMVQGKRQLGFLYNDIINSVIDKEQMKAVIQSAVLYALDFDLYVPPYDEIKEVSVFEMQRLSEGLRMKTGKRLGFRFQADTDEV</sequence>
<keyword evidence="2" id="KW-1185">Reference proteome</keyword>
<dbReference type="AlphaFoldDB" id="A0A916NGM0"/>
<dbReference type="KEGG" id="ptan:CRYO30217_01154"/>
<name>A0A916NGM0_9FLAO</name>
<organism evidence="1 2">
    <name type="scientific">Parvicella tangerina</name>
    <dbReference type="NCBI Taxonomy" id="2829795"/>
    <lineage>
        <taxon>Bacteria</taxon>
        <taxon>Pseudomonadati</taxon>
        <taxon>Bacteroidota</taxon>
        <taxon>Flavobacteriia</taxon>
        <taxon>Flavobacteriales</taxon>
        <taxon>Parvicellaceae</taxon>
        <taxon>Parvicella</taxon>
    </lineage>
</organism>
<evidence type="ECO:0000313" key="1">
    <source>
        <dbReference type="EMBL" id="CAG5080023.1"/>
    </source>
</evidence>
<protein>
    <submittedName>
        <fullName evidence="1">Uncharacterized protein</fullName>
    </submittedName>
</protein>